<feature type="transmembrane region" description="Helical" evidence="14">
    <location>
        <begin position="218"/>
        <end position="237"/>
    </location>
</feature>
<evidence type="ECO:0000313" key="15">
    <source>
        <dbReference type="EMBL" id="CAK7937406.1"/>
    </source>
</evidence>
<comment type="subcellular location">
    <subcellularLocation>
        <location evidence="1">Endoplasmic reticulum membrane</location>
        <topology evidence="1">Multi-pass membrane protein</topology>
    </subcellularLocation>
</comment>
<keyword evidence="4" id="KW-0808">Transferase</keyword>
<feature type="region of interest" description="Disordered" evidence="13">
    <location>
        <begin position="1"/>
        <end position="28"/>
    </location>
</feature>
<evidence type="ECO:0000256" key="7">
    <source>
        <dbReference type="ARBA" id="ARBA00022989"/>
    </source>
</evidence>
<feature type="transmembrane region" description="Helical" evidence="14">
    <location>
        <begin position="66"/>
        <end position="83"/>
    </location>
</feature>
<evidence type="ECO:0000256" key="10">
    <source>
        <dbReference type="ARBA" id="ARBA00023209"/>
    </source>
</evidence>
<dbReference type="EMBL" id="CAKLBY020000227">
    <property type="protein sequence ID" value="CAK7937406.1"/>
    <property type="molecule type" value="Genomic_DNA"/>
</dbReference>
<evidence type="ECO:0000256" key="6">
    <source>
        <dbReference type="ARBA" id="ARBA00022824"/>
    </source>
</evidence>
<organism evidence="15 16">
    <name type="scientific">Peronospora matthiolae</name>
    <dbReference type="NCBI Taxonomy" id="2874970"/>
    <lineage>
        <taxon>Eukaryota</taxon>
        <taxon>Sar</taxon>
        <taxon>Stramenopiles</taxon>
        <taxon>Oomycota</taxon>
        <taxon>Peronosporomycetes</taxon>
        <taxon>Peronosporales</taxon>
        <taxon>Peronosporaceae</taxon>
        <taxon>Peronospora</taxon>
    </lineage>
</organism>
<dbReference type="GO" id="GO:0006659">
    <property type="term" value="P:phosphatidylserine biosynthetic process"/>
    <property type="evidence" value="ECO:0007669"/>
    <property type="project" value="InterPro"/>
</dbReference>
<feature type="transmembrane region" description="Helical" evidence="14">
    <location>
        <begin position="124"/>
        <end position="144"/>
    </location>
</feature>
<evidence type="ECO:0000256" key="2">
    <source>
        <dbReference type="ARBA" id="ARBA00005189"/>
    </source>
</evidence>
<feature type="transmembrane region" description="Helical" evidence="14">
    <location>
        <begin position="412"/>
        <end position="432"/>
    </location>
</feature>
<feature type="transmembrane region" description="Helical" evidence="14">
    <location>
        <begin position="95"/>
        <end position="112"/>
    </location>
</feature>
<evidence type="ECO:0000256" key="5">
    <source>
        <dbReference type="ARBA" id="ARBA00022692"/>
    </source>
</evidence>
<dbReference type="Proteomes" id="UP001162060">
    <property type="component" value="Unassembled WGS sequence"/>
</dbReference>
<keyword evidence="6" id="KW-0256">Endoplasmic reticulum</keyword>
<dbReference type="GO" id="GO:0106245">
    <property type="term" value="F:L-serine-phosphatidylethanolamine phosphatidyltransferase activity"/>
    <property type="evidence" value="ECO:0007669"/>
    <property type="project" value="InterPro"/>
</dbReference>
<protein>
    <recommendedName>
        <fullName evidence="17">Phosphatidylserine synthase</fullName>
    </recommendedName>
</protein>
<sequence>MATPHPPPPPLPPHPSSTSPSTSQCTTINDPKRVFLRRDSSSYNIFRASHGRPLDGLLLFPEQPRQIFVLSLVVATISYYSFTHDSPDVAQNGRNALYAAVLVFLVYCFLQTKDGLLTRPHPGVWRVVHGCSVVYLLFLAAMLVQNRQSAVHAMQLVFPEVGSRLERGGNQQGTAGGTAVLQCAMNYEALKRGVSSIWFFAHMTGWWGKMCMFRDWRFCWVLSIAFELLELALQFVIPDFKECWWDSLLLDMLGANLLGMCLGRVTLWLLESKEYDWSGRRGKKLGYFRLALNQFTPFQWEQYHWEVFSSFKRFAEIVFAMMMCLVTELNAFFMLTTLSIPKESSFNSYRLFLMFMIGIPAASEYYEFITNPKCWRLGQNSWMVLSIAIFEVLVWIKFSADGVLFTQPPPDLVMYPILTFAVMFSVWMVLFFRNKPPQPASRRSRRLVTGWGYLDVLFWASFTPLVFLASQWAF</sequence>
<comment type="pathway">
    <text evidence="2">Lipid metabolism.</text>
</comment>
<keyword evidence="10" id="KW-0594">Phospholipid biosynthesis</keyword>
<comment type="pathway">
    <text evidence="12">Phospholipid metabolism.</text>
</comment>
<dbReference type="AlphaFoldDB" id="A0AAV1USX1"/>
<keyword evidence="9 14" id="KW-0472">Membrane</keyword>
<evidence type="ECO:0000256" key="4">
    <source>
        <dbReference type="ARBA" id="ARBA00022679"/>
    </source>
</evidence>
<name>A0AAV1USX1_9STRA</name>
<keyword evidence="8" id="KW-0443">Lipid metabolism</keyword>
<keyword evidence="7 14" id="KW-1133">Transmembrane helix</keyword>
<dbReference type="GO" id="GO:0005789">
    <property type="term" value="C:endoplasmic reticulum membrane"/>
    <property type="evidence" value="ECO:0007669"/>
    <property type="project" value="UniProtKB-SubCell"/>
</dbReference>
<feature type="transmembrane region" description="Helical" evidence="14">
    <location>
        <begin position="317"/>
        <end position="340"/>
    </location>
</feature>
<evidence type="ECO:0000313" key="16">
    <source>
        <dbReference type="Proteomes" id="UP001162060"/>
    </source>
</evidence>
<gene>
    <name evidence="15" type="ORF">PM001_LOCUS22556</name>
</gene>
<feature type="compositionally biased region" description="Pro residues" evidence="13">
    <location>
        <begin position="1"/>
        <end position="15"/>
    </location>
</feature>
<comment type="caution">
    <text evidence="15">The sequence shown here is derived from an EMBL/GenBank/DDBJ whole genome shotgun (WGS) entry which is preliminary data.</text>
</comment>
<keyword evidence="11" id="KW-1208">Phospholipid metabolism</keyword>
<evidence type="ECO:0000256" key="14">
    <source>
        <dbReference type="SAM" id="Phobius"/>
    </source>
</evidence>
<keyword evidence="3" id="KW-0444">Lipid biosynthesis</keyword>
<evidence type="ECO:0000256" key="9">
    <source>
        <dbReference type="ARBA" id="ARBA00023136"/>
    </source>
</evidence>
<keyword evidence="5 14" id="KW-0812">Transmembrane</keyword>
<dbReference type="PANTHER" id="PTHR15362">
    <property type="entry name" value="PHOSPHATIDYLINOSITOL SYNTHASE"/>
    <property type="match status" value="1"/>
</dbReference>
<evidence type="ECO:0000256" key="8">
    <source>
        <dbReference type="ARBA" id="ARBA00023098"/>
    </source>
</evidence>
<dbReference type="InterPro" id="IPR004277">
    <property type="entry name" value="PSS"/>
</dbReference>
<dbReference type="Pfam" id="PF03034">
    <property type="entry name" value="PSS"/>
    <property type="match status" value="1"/>
</dbReference>
<evidence type="ECO:0000256" key="3">
    <source>
        <dbReference type="ARBA" id="ARBA00022516"/>
    </source>
</evidence>
<feature type="transmembrane region" description="Helical" evidence="14">
    <location>
        <begin position="381"/>
        <end position="400"/>
    </location>
</feature>
<feature type="transmembrane region" description="Helical" evidence="14">
    <location>
        <begin position="352"/>
        <end position="369"/>
    </location>
</feature>
<proteinExistence type="predicted"/>
<evidence type="ECO:0000256" key="12">
    <source>
        <dbReference type="ARBA" id="ARBA00025707"/>
    </source>
</evidence>
<accession>A0AAV1USX1</accession>
<feature type="transmembrane region" description="Helical" evidence="14">
    <location>
        <begin position="453"/>
        <end position="473"/>
    </location>
</feature>
<evidence type="ECO:0008006" key="17">
    <source>
        <dbReference type="Google" id="ProtNLM"/>
    </source>
</evidence>
<dbReference type="PANTHER" id="PTHR15362:SF7">
    <property type="entry name" value="PHOSPHATIDYLSERINE SYNTHASE 2"/>
    <property type="match status" value="1"/>
</dbReference>
<evidence type="ECO:0000256" key="1">
    <source>
        <dbReference type="ARBA" id="ARBA00004477"/>
    </source>
</evidence>
<evidence type="ECO:0000256" key="11">
    <source>
        <dbReference type="ARBA" id="ARBA00023264"/>
    </source>
</evidence>
<evidence type="ECO:0000256" key="13">
    <source>
        <dbReference type="SAM" id="MobiDB-lite"/>
    </source>
</evidence>
<feature type="transmembrane region" description="Helical" evidence="14">
    <location>
        <begin position="249"/>
        <end position="270"/>
    </location>
</feature>
<reference evidence="15" key="1">
    <citation type="submission" date="2024-01" db="EMBL/GenBank/DDBJ databases">
        <authorList>
            <person name="Webb A."/>
        </authorList>
    </citation>
    <scope>NUCLEOTIDE SEQUENCE</scope>
    <source>
        <strain evidence="15">Pm1</strain>
    </source>
</reference>